<protein>
    <submittedName>
        <fullName evidence="1">Uncharacterized protein</fullName>
    </submittedName>
</protein>
<organism evidence="1 2">
    <name type="scientific">Chondrus crispus</name>
    <name type="common">Carrageen Irish moss</name>
    <name type="synonym">Polymorpha crispa</name>
    <dbReference type="NCBI Taxonomy" id="2769"/>
    <lineage>
        <taxon>Eukaryota</taxon>
        <taxon>Rhodophyta</taxon>
        <taxon>Florideophyceae</taxon>
        <taxon>Rhodymeniophycidae</taxon>
        <taxon>Gigartinales</taxon>
        <taxon>Gigartinaceae</taxon>
        <taxon>Chondrus</taxon>
    </lineage>
</organism>
<keyword evidence="2" id="KW-1185">Reference proteome</keyword>
<gene>
    <name evidence="1" type="ORF">CHC_T00006327001</name>
</gene>
<evidence type="ECO:0000313" key="2">
    <source>
        <dbReference type="Proteomes" id="UP000012073"/>
    </source>
</evidence>
<dbReference type="Proteomes" id="UP000012073">
    <property type="component" value="Unassembled WGS sequence"/>
</dbReference>
<dbReference type="Gramene" id="CDF38145">
    <property type="protein sequence ID" value="CDF38145"/>
    <property type="gene ID" value="CHC_T00006327001"/>
</dbReference>
<dbReference type="KEGG" id="ccp:CHC_T00006327001"/>
<accession>R7QL78</accession>
<reference evidence="2" key="1">
    <citation type="journal article" date="2013" name="Proc. Natl. Acad. Sci. U.S.A.">
        <title>Genome structure and metabolic features in the red seaweed Chondrus crispus shed light on evolution of the Archaeplastida.</title>
        <authorList>
            <person name="Collen J."/>
            <person name="Porcel B."/>
            <person name="Carre W."/>
            <person name="Ball S.G."/>
            <person name="Chaparro C."/>
            <person name="Tonon T."/>
            <person name="Barbeyron T."/>
            <person name="Michel G."/>
            <person name="Noel B."/>
            <person name="Valentin K."/>
            <person name="Elias M."/>
            <person name="Artiguenave F."/>
            <person name="Arun A."/>
            <person name="Aury J.M."/>
            <person name="Barbosa-Neto J.F."/>
            <person name="Bothwell J.H."/>
            <person name="Bouget F.Y."/>
            <person name="Brillet L."/>
            <person name="Cabello-Hurtado F."/>
            <person name="Capella-Gutierrez S."/>
            <person name="Charrier B."/>
            <person name="Cladiere L."/>
            <person name="Cock J.M."/>
            <person name="Coelho S.M."/>
            <person name="Colleoni C."/>
            <person name="Czjzek M."/>
            <person name="Da Silva C."/>
            <person name="Delage L."/>
            <person name="Denoeud F."/>
            <person name="Deschamps P."/>
            <person name="Dittami S.M."/>
            <person name="Gabaldon T."/>
            <person name="Gachon C.M."/>
            <person name="Groisillier A."/>
            <person name="Herve C."/>
            <person name="Jabbari K."/>
            <person name="Katinka M."/>
            <person name="Kloareg B."/>
            <person name="Kowalczyk N."/>
            <person name="Labadie K."/>
            <person name="Leblanc C."/>
            <person name="Lopez P.J."/>
            <person name="McLachlan D.H."/>
            <person name="Meslet-Cladiere L."/>
            <person name="Moustafa A."/>
            <person name="Nehr Z."/>
            <person name="Nyvall Collen P."/>
            <person name="Panaud O."/>
            <person name="Partensky F."/>
            <person name="Poulain J."/>
            <person name="Rensing S.A."/>
            <person name="Rousvoal S."/>
            <person name="Samson G."/>
            <person name="Symeonidi A."/>
            <person name="Weissenbach J."/>
            <person name="Zambounis A."/>
            <person name="Wincker P."/>
            <person name="Boyen C."/>
        </authorList>
    </citation>
    <scope>NUCLEOTIDE SEQUENCE [LARGE SCALE GENOMIC DNA]</scope>
    <source>
        <strain evidence="2">cv. Stackhouse</strain>
    </source>
</reference>
<dbReference type="GeneID" id="17325723"/>
<evidence type="ECO:0000313" key="1">
    <source>
        <dbReference type="EMBL" id="CDF38145.1"/>
    </source>
</evidence>
<dbReference type="RefSeq" id="XP_005718014.1">
    <property type="nucleotide sequence ID" value="XM_005717957.1"/>
</dbReference>
<name>R7QL78_CHOCR</name>
<proteinExistence type="predicted"/>
<dbReference type="EMBL" id="HG001898">
    <property type="protein sequence ID" value="CDF38145.1"/>
    <property type="molecule type" value="Genomic_DNA"/>
</dbReference>
<sequence length="122" mass="12851">MDTTNARGKAAVGGTKIFHFAGSNATVRRCSCSTVGDDFREQGHSKGKCRGRQSAAVGSICSFFRLVTNAERTVVRCSGPSDTYQCCTSCTPGHVVHGEKVGPFSMGHLSSSCKTSSRILAV</sequence>
<dbReference type="AlphaFoldDB" id="R7QL78"/>